<dbReference type="AlphaFoldDB" id="A0A1J5MU14"/>
<evidence type="ECO:0000313" key="7">
    <source>
        <dbReference type="Proteomes" id="UP000181901"/>
    </source>
</evidence>
<reference evidence="6 7" key="1">
    <citation type="submission" date="2015-09" db="EMBL/GenBank/DDBJ databases">
        <title>Genome of Desulfovibrio dechloracetivorans BerOc1, a mercury methylating strain isolated from highly hydrocarbons and metals contaminated coastal sediments.</title>
        <authorList>
            <person name="Goni Urriza M."/>
            <person name="Gassie C."/>
            <person name="Bouchez O."/>
            <person name="Klopp C."/>
            <person name="Ranchou-Peyruse A."/>
            <person name="Remy G."/>
        </authorList>
    </citation>
    <scope>NUCLEOTIDE SEQUENCE [LARGE SCALE GENOMIC DNA]</scope>
    <source>
        <strain evidence="6 7">BerOc1</strain>
    </source>
</reference>
<dbReference type="Pfam" id="PF07238">
    <property type="entry name" value="PilZ"/>
    <property type="match status" value="1"/>
</dbReference>
<evidence type="ECO:0000259" key="5">
    <source>
        <dbReference type="Pfam" id="PF12945"/>
    </source>
</evidence>
<dbReference type="SUPFAM" id="SSF141371">
    <property type="entry name" value="PilZ domain-like"/>
    <property type="match status" value="2"/>
</dbReference>
<comment type="caution">
    <text evidence="6">The sequence shown here is derived from an EMBL/GenBank/DDBJ whole genome shotgun (WGS) entry which is preliminary data.</text>
</comment>
<evidence type="ECO:0000256" key="1">
    <source>
        <dbReference type="ARBA" id="ARBA00022636"/>
    </source>
</evidence>
<keyword evidence="2" id="KW-0547">Nucleotide-binding</keyword>
<keyword evidence="1" id="KW-0973">c-di-GMP</keyword>
<evidence type="ECO:0000256" key="2">
    <source>
        <dbReference type="ARBA" id="ARBA00022741"/>
    </source>
</evidence>
<name>A0A1J5MU14_9BACT</name>
<dbReference type="RefSeq" id="WP_071545000.1">
    <property type="nucleotide sequence ID" value="NZ_LKAQ01000004.1"/>
</dbReference>
<proteinExistence type="predicted"/>
<evidence type="ECO:0000259" key="4">
    <source>
        <dbReference type="Pfam" id="PF07238"/>
    </source>
</evidence>
<keyword evidence="3" id="KW-0975">Bacterial flagellum</keyword>
<gene>
    <name evidence="6" type="ORF">BerOc1_01415</name>
</gene>
<evidence type="ECO:0000313" key="6">
    <source>
        <dbReference type="EMBL" id="OIQ49490.1"/>
    </source>
</evidence>
<organism evidence="6 7">
    <name type="scientific">Pseudodesulfovibrio hydrargyri</name>
    <dbReference type="NCBI Taxonomy" id="2125990"/>
    <lineage>
        <taxon>Bacteria</taxon>
        <taxon>Pseudomonadati</taxon>
        <taxon>Thermodesulfobacteriota</taxon>
        <taxon>Desulfovibrionia</taxon>
        <taxon>Desulfovibrionales</taxon>
        <taxon>Desulfovibrionaceae</taxon>
    </lineage>
</organism>
<dbReference type="OrthoDB" id="5453966at2"/>
<dbReference type="InterPro" id="IPR009926">
    <property type="entry name" value="T3SS_YcgR_PilZN"/>
</dbReference>
<dbReference type="Gene3D" id="2.40.10.220">
    <property type="entry name" value="predicted glycosyltransferase like domains"/>
    <property type="match status" value="1"/>
</dbReference>
<dbReference type="InterPro" id="IPR009875">
    <property type="entry name" value="PilZ_domain"/>
</dbReference>
<feature type="domain" description="PilZ" evidence="4">
    <location>
        <begin position="126"/>
        <end position="230"/>
    </location>
</feature>
<dbReference type="InterPro" id="IPR012349">
    <property type="entry name" value="Split_barrel_FMN-bd"/>
</dbReference>
<dbReference type="EMBL" id="LKAQ01000004">
    <property type="protein sequence ID" value="OIQ49490.1"/>
    <property type="molecule type" value="Genomic_DNA"/>
</dbReference>
<sequence length="237" mass="26169">MDVKPDKTETAEGADNTIAPANAKVLKMPGVQLRVSLGKNVIIRVPGADRSYRGRIVGFDPYDYLIASVRLPGRIRDQLSLGGQIIVKYVHQGTVYGFKTTAFNAITSPTSLVFFAYPSVIEKVELRRDTRTKCNIDARLLAEDAEYECMVVNISATGCKATVRAGVRDPIARLEVGETMVAAISLGTEGTLKLPIVVRNIKREQGLHILGAMFLDLSDVEEERIGTYLERMRRLSR</sequence>
<protein>
    <submittedName>
        <fullName evidence="6">PilZ domain protein</fullName>
    </submittedName>
</protein>
<dbReference type="Proteomes" id="UP000181901">
    <property type="component" value="Unassembled WGS sequence"/>
</dbReference>
<accession>A0A1J5MU14</accession>
<dbReference type="GO" id="GO:0035438">
    <property type="term" value="F:cyclic-di-GMP binding"/>
    <property type="evidence" value="ECO:0007669"/>
    <property type="project" value="InterPro"/>
</dbReference>
<keyword evidence="7" id="KW-1185">Reference proteome</keyword>
<dbReference type="Pfam" id="PF12945">
    <property type="entry name" value="PilZNR"/>
    <property type="match status" value="1"/>
</dbReference>
<evidence type="ECO:0000256" key="3">
    <source>
        <dbReference type="ARBA" id="ARBA00023143"/>
    </source>
</evidence>
<feature type="domain" description="Type III secretion system flagellar brake protein YcgR PilZN" evidence="5">
    <location>
        <begin position="38"/>
        <end position="118"/>
    </location>
</feature>
<dbReference type="Gene3D" id="2.30.110.10">
    <property type="entry name" value="Electron Transport, Fmn-binding Protein, Chain A"/>
    <property type="match status" value="1"/>
</dbReference>